<dbReference type="EMBL" id="JAWRLE010000067">
    <property type="protein sequence ID" value="MEB2583168.1"/>
    <property type="molecule type" value="Genomic_DNA"/>
</dbReference>
<dbReference type="Proteomes" id="UP001304467">
    <property type="component" value="Unassembled WGS sequence"/>
</dbReference>
<accession>A0ABU5WXD5</accession>
<dbReference type="GeneID" id="300969650"/>
<name>A0ABU5WXD5_9BURK</name>
<organism evidence="1 2">
    <name type="scientific">Burkholderia anthinoferrum</name>
    <dbReference type="NCBI Taxonomy" id="3090833"/>
    <lineage>
        <taxon>Bacteria</taxon>
        <taxon>Pseudomonadati</taxon>
        <taxon>Pseudomonadota</taxon>
        <taxon>Betaproteobacteria</taxon>
        <taxon>Burkholderiales</taxon>
        <taxon>Burkholderiaceae</taxon>
        <taxon>Burkholderia</taxon>
    </lineage>
</organism>
<proteinExistence type="predicted"/>
<evidence type="ECO:0000313" key="1">
    <source>
        <dbReference type="EMBL" id="MEB2583168.1"/>
    </source>
</evidence>
<reference evidence="1 2" key="1">
    <citation type="journal article" date="2023" name="Front. Microbiol.">
        <title>Genomic analyses of Burkholderia respiratory isolates indicates two evolutionarily distinct B. anthina clades.</title>
        <authorList>
            <person name="Pham A."/>
            <person name="Volmer J.G."/>
            <person name="Chambers D.C."/>
            <person name="Smith D.J."/>
            <person name="Reid D.W."/>
            <person name="Burr L."/>
            <person name="Wells T.J."/>
        </authorList>
    </citation>
    <scope>NUCLEOTIDE SEQUENCE [LARGE SCALE GENOMIC DNA]</scope>
    <source>
        <strain evidence="1 2">BCCIQ07A</strain>
    </source>
</reference>
<protein>
    <submittedName>
        <fullName evidence="1">Uncharacterized protein</fullName>
    </submittedName>
</protein>
<sequence>MEGEMPLNKDYLQGAYDAFVNSAIQRVARSGDQVYHFNIPANELKDAFGLERLRDETVTEVRNFFARKGVDADYEQGEGFDITLDLNRASLKPANARDLAIALEIESAR</sequence>
<gene>
    <name evidence="1" type="ORF">SB593_29955</name>
</gene>
<keyword evidence="2" id="KW-1185">Reference proteome</keyword>
<evidence type="ECO:0000313" key="2">
    <source>
        <dbReference type="Proteomes" id="UP001304467"/>
    </source>
</evidence>
<dbReference type="RefSeq" id="WP_058904012.1">
    <property type="nucleotide sequence ID" value="NZ_JAWRKY010000024.1"/>
</dbReference>
<comment type="caution">
    <text evidence="1">The sequence shown here is derived from an EMBL/GenBank/DDBJ whole genome shotgun (WGS) entry which is preliminary data.</text>
</comment>